<accession>A0A484FT30</accession>
<gene>
    <name evidence="1" type="ORF">Cob_v006991</name>
</gene>
<dbReference type="EMBL" id="AMCV02000018">
    <property type="protein sequence ID" value="TDZ20157.1"/>
    <property type="molecule type" value="Genomic_DNA"/>
</dbReference>
<keyword evidence="2" id="KW-1185">Reference proteome</keyword>
<evidence type="ECO:0000313" key="2">
    <source>
        <dbReference type="Proteomes" id="UP000014480"/>
    </source>
</evidence>
<evidence type="ECO:0000313" key="1">
    <source>
        <dbReference type="EMBL" id="TDZ20157.1"/>
    </source>
</evidence>
<comment type="caution">
    <text evidence="1">The sequence shown here is derived from an EMBL/GenBank/DDBJ whole genome shotgun (WGS) entry which is preliminary data.</text>
</comment>
<proteinExistence type="predicted"/>
<dbReference type="AlphaFoldDB" id="A0A484FT30"/>
<reference evidence="2" key="2">
    <citation type="journal article" date="2019" name="Mol. Plant Microbe Interact.">
        <title>Genome sequence resources for four phytopathogenic fungi from the Colletotrichum orbiculare species complex.</title>
        <authorList>
            <person name="Gan P."/>
            <person name="Tsushima A."/>
            <person name="Narusaka M."/>
            <person name="Narusaka Y."/>
            <person name="Takano Y."/>
            <person name="Kubo Y."/>
            <person name="Shirasu K."/>
        </authorList>
    </citation>
    <scope>GENOME REANNOTATION</scope>
    <source>
        <strain evidence="2">104-T / ATCC 96160 / CBS 514.97 / LARS 414 / MAFF 240422</strain>
    </source>
</reference>
<reference evidence="2" key="1">
    <citation type="journal article" date="2013" name="New Phytol.">
        <title>Comparative genomic and transcriptomic analyses reveal the hemibiotrophic stage shift of Colletotrichum fungi.</title>
        <authorList>
            <person name="Gan P."/>
            <person name="Ikeda K."/>
            <person name="Irieda H."/>
            <person name="Narusaka M."/>
            <person name="O'Connell R.J."/>
            <person name="Narusaka Y."/>
            <person name="Takano Y."/>
            <person name="Kubo Y."/>
            <person name="Shirasu K."/>
        </authorList>
    </citation>
    <scope>NUCLEOTIDE SEQUENCE [LARGE SCALE GENOMIC DNA]</scope>
    <source>
        <strain evidence="2">104-T / ATCC 96160 / CBS 514.97 / LARS 414 / MAFF 240422</strain>
    </source>
</reference>
<dbReference type="Proteomes" id="UP000014480">
    <property type="component" value="Unassembled WGS sequence"/>
</dbReference>
<organism evidence="1 2">
    <name type="scientific">Colletotrichum orbiculare (strain 104-T / ATCC 96160 / CBS 514.97 / LARS 414 / MAFF 240422)</name>
    <name type="common">Cucumber anthracnose fungus</name>
    <name type="synonym">Colletotrichum lagenarium</name>
    <dbReference type="NCBI Taxonomy" id="1213857"/>
    <lineage>
        <taxon>Eukaryota</taxon>
        <taxon>Fungi</taxon>
        <taxon>Dikarya</taxon>
        <taxon>Ascomycota</taxon>
        <taxon>Pezizomycotina</taxon>
        <taxon>Sordariomycetes</taxon>
        <taxon>Hypocreomycetidae</taxon>
        <taxon>Glomerellales</taxon>
        <taxon>Glomerellaceae</taxon>
        <taxon>Colletotrichum</taxon>
        <taxon>Colletotrichum orbiculare species complex</taxon>
    </lineage>
</organism>
<protein>
    <submittedName>
        <fullName evidence="1">Uncharacterized protein</fullName>
    </submittedName>
</protein>
<name>A0A484FT30_COLOR</name>
<sequence length="89" mass="9381">MVWLWPSSPRPFFDSPVFLINPHSSLNLTCATGSSLLATILYEVSPPADNGATPVVLLVLDVGEVISAPVPALHHLGAASSCNSWASRI</sequence>